<proteinExistence type="predicted"/>
<evidence type="ECO:0000313" key="3">
    <source>
        <dbReference type="Proteomes" id="UP000184164"/>
    </source>
</evidence>
<protein>
    <submittedName>
        <fullName evidence="2">Uncharacterized protein</fullName>
    </submittedName>
</protein>
<name>A0A1M4T3K3_9BACT</name>
<reference evidence="2 3" key="1">
    <citation type="submission" date="2016-11" db="EMBL/GenBank/DDBJ databases">
        <authorList>
            <person name="Jaros S."/>
            <person name="Januszkiewicz K."/>
            <person name="Wedrychowicz H."/>
        </authorList>
    </citation>
    <scope>NUCLEOTIDE SEQUENCE [LARGE SCALE GENOMIC DNA]</scope>
    <source>
        <strain evidence="2 3">DSM 26910</strain>
    </source>
</reference>
<feature type="transmembrane region" description="Helical" evidence="1">
    <location>
        <begin position="102"/>
        <end position="122"/>
    </location>
</feature>
<keyword evidence="1" id="KW-0472">Membrane</keyword>
<dbReference type="STRING" id="1484053.SAMN05444274_101247"/>
<dbReference type="AlphaFoldDB" id="A0A1M4T3K3"/>
<accession>A0A1M4T3K3</accession>
<keyword evidence="1" id="KW-1133">Transmembrane helix</keyword>
<dbReference type="Proteomes" id="UP000184164">
    <property type="component" value="Unassembled WGS sequence"/>
</dbReference>
<sequence>MKRKINISLILLLCTIAVTVFLFLYWSKAESRTTLFAFNLGYTIFLELLFYGFIYITRFSSKKVLGSTYSVLGSILFFYLIFGIAVILIFNLFLLFLISVKWYYSVIVVGTLFGVIATGFTLKLNNNVVVENEKAENVFASQSTLVQKLKYLESKYKSELSKKGISESFESEHDSIISKLTNKIQFGNPKIIENNNSYSKINDSLSAIENNLDELKKVESDGKAIQTEITEIVNDTIFYINSLN</sequence>
<feature type="transmembrane region" description="Helical" evidence="1">
    <location>
        <begin position="38"/>
        <end position="57"/>
    </location>
</feature>
<feature type="transmembrane region" description="Helical" evidence="1">
    <location>
        <begin position="69"/>
        <end position="96"/>
    </location>
</feature>
<gene>
    <name evidence="2" type="ORF">SAMN05444274_101247</name>
</gene>
<dbReference type="EMBL" id="FQUM01000001">
    <property type="protein sequence ID" value="SHE39021.1"/>
    <property type="molecule type" value="Genomic_DNA"/>
</dbReference>
<evidence type="ECO:0000313" key="2">
    <source>
        <dbReference type="EMBL" id="SHE39021.1"/>
    </source>
</evidence>
<feature type="transmembrane region" description="Helical" evidence="1">
    <location>
        <begin position="7"/>
        <end position="26"/>
    </location>
</feature>
<evidence type="ECO:0000256" key="1">
    <source>
        <dbReference type="SAM" id="Phobius"/>
    </source>
</evidence>
<dbReference type="RefSeq" id="WP_072998185.1">
    <property type="nucleotide sequence ID" value="NZ_FQUM01000001.1"/>
</dbReference>
<keyword evidence="3" id="KW-1185">Reference proteome</keyword>
<organism evidence="2 3">
    <name type="scientific">Mariniphaga anaerophila</name>
    <dbReference type="NCBI Taxonomy" id="1484053"/>
    <lineage>
        <taxon>Bacteria</taxon>
        <taxon>Pseudomonadati</taxon>
        <taxon>Bacteroidota</taxon>
        <taxon>Bacteroidia</taxon>
        <taxon>Marinilabiliales</taxon>
        <taxon>Prolixibacteraceae</taxon>
        <taxon>Mariniphaga</taxon>
    </lineage>
</organism>
<keyword evidence="1" id="KW-0812">Transmembrane</keyword>